<dbReference type="OrthoDB" id="9805576at2"/>
<dbReference type="CDD" id="cd07781">
    <property type="entry name" value="ASKHA_NBD_FGGY_L-RBK"/>
    <property type="match status" value="1"/>
</dbReference>
<dbReference type="InterPro" id="IPR018485">
    <property type="entry name" value="FGGY_C"/>
</dbReference>
<evidence type="ECO:0000256" key="7">
    <source>
        <dbReference type="RuleBase" id="RU003733"/>
    </source>
</evidence>
<protein>
    <submittedName>
        <fullName evidence="10">FGGY family of carbohydrate kinase, N-terminal domain protein</fullName>
    </submittedName>
</protein>
<dbReference type="InterPro" id="IPR000577">
    <property type="entry name" value="Carb_kinase_FGGY"/>
</dbReference>
<accession>A0A256F957</accession>
<dbReference type="PANTHER" id="PTHR43435:SF4">
    <property type="entry name" value="FGGY CARBOHYDRATE KINASE DOMAIN-CONTAINING PROTEIN"/>
    <property type="match status" value="1"/>
</dbReference>
<evidence type="ECO:0000259" key="8">
    <source>
        <dbReference type="Pfam" id="PF00370"/>
    </source>
</evidence>
<name>A0A256F957_9HYPH</name>
<keyword evidence="3 7" id="KW-0418">Kinase</keyword>
<dbReference type="InterPro" id="IPR043129">
    <property type="entry name" value="ATPase_NBD"/>
</dbReference>
<dbReference type="SUPFAM" id="SSF53067">
    <property type="entry name" value="Actin-like ATPase domain"/>
    <property type="match status" value="2"/>
</dbReference>
<dbReference type="Pfam" id="PF02782">
    <property type="entry name" value="FGGY_C"/>
    <property type="match status" value="1"/>
</dbReference>
<dbReference type="GO" id="GO:0005524">
    <property type="term" value="F:ATP binding"/>
    <property type="evidence" value="ECO:0007669"/>
    <property type="project" value="UniProtKB-KW"/>
</dbReference>
<keyword evidence="5" id="KW-0054">Arabinose catabolism</keyword>
<dbReference type="GO" id="GO:0019150">
    <property type="term" value="F:D-ribulokinase activity"/>
    <property type="evidence" value="ECO:0007669"/>
    <property type="project" value="TreeGrafter"/>
</dbReference>
<dbReference type="InterPro" id="IPR018484">
    <property type="entry name" value="FGGY_N"/>
</dbReference>
<sequence>MAYFLTADGGTESIRARVYDLSGTCLASSAVPYETKFSIGARAEQNPEDWWSSFVQAARKTISESAIDPAAIEAITLATTSCTVVALDADGKPLRPSIIWMDVRASSEADAVLATGDNALLANGGGHGPVSAEWMIPKALWIARNEPEIFEKAETICEYQDFMTLRLTGEKAASLNNVSLRWHYSTDRGGVPTTLLEKLGLEALLQKWPSRVVAPGEVIGTLCASASSELGLSPTVKVVQGGADALIGMIGLGVAKPGQLALITGSSHLQFGVSDKPLHAPGIWGSYPDVVYPKRYIIEGGQTSTGSIIAWLGRMMNGTMDMEELNRKAAALEPGADGLLVQDHFQGNRTPYTDPLSRGAIVGLTLAHEPHHIFRAIMEGISFGTRAILDAMADAGYRGQEITVGGGASASPLWLQIHADTAGLPVCVPQSRDAPSVGAAVLAAQGAGHFATIDDGIAAMVKPGTRIEPRPRETAIYNEIYLQYRALYPALKSVRGT</sequence>
<dbReference type="PIRSF" id="PIRSF000538">
    <property type="entry name" value="GlpK"/>
    <property type="match status" value="1"/>
</dbReference>
<dbReference type="GO" id="GO:0005737">
    <property type="term" value="C:cytoplasm"/>
    <property type="evidence" value="ECO:0007669"/>
    <property type="project" value="TreeGrafter"/>
</dbReference>
<comment type="caution">
    <text evidence="10">The sequence shown here is derived from an EMBL/GenBank/DDBJ whole genome shotgun (WGS) entry which is preliminary data.</text>
</comment>
<keyword evidence="4" id="KW-0067">ATP-binding</keyword>
<dbReference type="GO" id="GO:0008741">
    <property type="term" value="F:ribulokinase activity"/>
    <property type="evidence" value="ECO:0007669"/>
    <property type="project" value="InterPro"/>
</dbReference>
<dbReference type="Gene3D" id="3.30.420.40">
    <property type="match status" value="2"/>
</dbReference>
<dbReference type="GO" id="GO:0019569">
    <property type="term" value="P:L-arabinose catabolic process to D-xylulose 5-phosphate"/>
    <property type="evidence" value="ECO:0007669"/>
    <property type="project" value="InterPro"/>
</dbReference>
<dbReference type="InterPro" id="IPR018483">
    <property type="entry name" value="Carb_kinase_FGGY_CS"/>
</dbReference>
<dbReference type="RefSeq" id="WP_094509554.1">
    <property type="nucleotide sequence ID" value="NZ_JBHEEK010000021.1"/>
</dbReference>
<evidence type="ECO:0000256" key="3">
    <source>
        <dbReference type="ARBA" id="ARBA00022777"/>
    </source>
</evidence>
<dbReference type="InterPro" id="IPR005929">
    <property type="entry name" value="Ribulokinase"/>
</dbReference>
<feature type="domain" description="Carbohydrate kinase FGGY N-terminal" evidence="8">
    <location>
        <begin position="3"/>
        <end position="251"/>
    </location>
</feature>
<dbReference type="Pfam" id="PF00370">
    <property type="entry name" value="FGGY_N"/>
    <property type="match status" value="1"/>
</dbReference>
<feature type="domain" description="Carbohydrate kinase FGGY C-terminal" evidence="9">
    <location>
        <begin position="261"/>
        <end position="444"/>
    </location>
</feature>
<reference evidence="10 11" key="1">
    <citation type="submission" date="2017-07" db="EMBL/GenBank/DDBJ databases">
        <title>Phylogenetic study on the rhizospheric bacterium Ochrobactrum sp. A44.</title>
        <authorList>
            <person name="Krzyzanowska D.M."/>
            <person name="Ossowicki A."/>
            <person name="Rajewska M."/>
            <person name="Maciag T."/>
            <person name="Kaczynski Z."/>
            <person name="Czerwicka M."/>
            <person name="Jafra S."/>
        </authorList>
    </citation>
    <scope>NUCLEOTIDE SEQUENCE [LARGE SCALE GENOMIC DNA]</scope>
    <source>
        <strain evidence="10 11">DSM 7216</strain>
    </source>
</reference>
<evidence type="ECO:0000256" key="2">
    <source>
        <dbReference type="ARBA" id="ARBA00022741"/>
    </source>
</evidence>
<evidence type="ECO:0000256" key="4">
    <source>
        <dbReference type="ARBA" id="ARBA00022840"/>
    </source>
</evidence>
<evidence type="ECO:0000313" key="11">
    <source>
        <dbReference type="Proteomes" id="UP000215590"/>
    </source>
</evidence>
<evidence type="ECO:0000256" key="6">
    <source>
        <dbReference type="ARBA" id="ARBA00023277"/>
    </source>
</evidence>
<dbReference type="PROSITE" id="PS00445">
    <property type="entry name" value="FGGY_KINASES_2"/>
    <property type="match status" value="1"/>
</dbReference>
<proteinExistence type="inferred from homology"/>
<evidence type="ECO:0000313" key="10">
    <source>
        <dbReference type="EMBL" id="OYR11409.1"/>
    </source>
</evidence>
<keyword evidence="6" id="KW-0119">Carbohydrate metabolism</keyword>
<keyword evidence="11" id="KW-1185">Reference proteome</keyword>
<dbReference type="PANTHER" id="PTHR43435">
    <property type="entry name" value="RIBULOKINASE"/>
    <property type="match status" value="1"/>
</dbReference>
<organism evidence="10 11">
    <name type="scientific">Brucella thiophenivorans</name>
    <dbReference type="NCBI Taxonomy" id="571255"/>
    <lineage>
        <taxon>Bacteria</taxon>
        <taxon>Pseudomonadati</taxon>
        <taxon>Pseudomonadota</taxon>
        <taxon>Alphaproteobacteria</taxon>
        <taxon>Hyphomicrobiales</taxon>
        <taxon>Brucellaceae</taxon>
        <taxon>Brucella/Ochrobactrum group</taxon>
        <taxon>Brucella</taxon>
    </lineage>
</organism>
<dbReference type="Proteomes" id="UP000215590">
    <property type="component" value="Unassembled WGS sequence"/>
</dbReference>
<evidence type="ECO:0000256" key="5">
    <source>
        <dbReference type="ARBA" id="ARBA00022935"/>
    </source>
</evidence>
<dbReference type="EMBL" id="NNRJ01000061">
    <property type="protein sequence ID" value="OYR11409.1"/>
    <property type="molecule type" value="Genomic_DNA"/>
</dbReference>
<gene>
    <name evidence="10" type="ORF">CEV31_3852</name>
</gene>
<evidence type="ECO:0000256" key="1">
    <source>
        <dbReference type="ARBA" id="ARBA00022679"/>
    </source>
</evidence>
<keyword evidence="2" id="KW-0547">Nucleotide-binding</keyword>
<dbReference type="AlphaFoldDB" id="A0A256F957"/>
<comment type="similarity">
    <text evidence="7">Belongs to the FGGY kinase family.</text>
</comment>
<keyword evidence="1 7" id="KW-0808">Transferase</keyword>
<evidence type="ECO:0000259" key="9">
    <source>
        <dbReference type="Pfam" id="PF02782"/>
    </source>
</evidence>